<dbReference type="InParanoid" id="A5DMM5"/>
<dbReference type="Gene3D" id="1.20.1250.20">
    <property type="entry name" value="MFS general substrate transporter like domains"/>
    <property type="match status" value="2"/>
</dbReference>
<dbReference type="GO" id="GO:0022857">
    <property type="term" value="F:transmembrane transporter activity"/>
    <property type="evidence" value="ECO:0007669"/>
    <property type="project" value="InterPro"/>
</dbReference>
<dbReference type="PANTHER" id="PTHR21576">
    <property type="entry name" value="UNCHARACTERIZED NODULIN-LIKE PROTEIN"/>
    <property type="match status" value="1"/>
</dbReference>
<comment type="subcellular location">
    <subcellularLocation>
        <location evidence="1">Membrane</location>
        <topology evidence="1">Multi-pass membrane protein</topology>
    </subcellularLocation>
</comment>
<dbReference type="OrthoDB" id="410267at2759"/>
<evidence type="ECO:0000256" key="6">
    <source>
        <dbReference type="SAM" id="Phobius"/>
    </source>
</evidence>
<reference evidence="7 8" key="1">
    <citation type="journal article" date="2009" name="Nature">
        <title>Evolution of pathogenicity and sexual reproduction in eight Candida genomes.</title>
        <authorList>
            <person name="Butler G."/>
            <person name="Rasmussen M.D."/>
            <person name="Lin M.F."/>
            <person name="Santos M.A."/>
            <person name="Sakthikumar S."/>
            <person name="Munro C.A."/>
            <person name="Rheinbay E."/>
            <person name="Grabherr M."/>
            <person name="Forche A."/>
            <person name="Reedy J.L."/>
            <person name="Agrafioti I."/>
            <person name="Arnaud M.B."/>
            <person name="Bates S."/>
            <person name="Brown A.J."/>
            <person name="Brunke S."/>
            <person name="Costanzo M.C."/>
            <person name="Fitzpatrick D.A."/>
            <person name="de Groot P.W."/>
            <person name="Harris D."/>
            <person name="Hoyer L.L."/>
            <person name="Hube B."/>
            <person name="Klis F.M."/>
            <person name="Kodira C."/>
            <person name="Lennard N."/>
            <person name="Logue M.E."/>
            <person name="Martin R."/>
            <person name="Neiman A.M."/>
            <person name="Nikolaou E."/>
            <person name="Quail M.A."/>
            <person name="Quinn J."/>
            <person name="Santos M.C."/>
            <person name="Schmitzberger F.F."/>
            <person name="Sherlock G."/>
            <person name="Shah P."/>
            <person name="Silverstein K.A."/>
            <person name="Skrzypek M.S."/>
            <person name="Soll D."/>
            <person name="Staggs R."/>
            <person name="Stansfield I."/>
            <person name="Stumpf M.P."/>
            <person name="Sudbery P.E."/>
            <person name="Srikantha T."/>
            <person name="Zeng Q."/>
            <person name="Berman J."/>
            <person name="Berriman M."/>
            <person name="Heitman J."/>
            <person name="Gow N.A."/>
            <person name="Lorenz M.C."/>
            <person name="Birren B.W."/>
            <person name="Kellis M."/>
            <person name="Cuomo C.A."/>
        </authorList>
    </citation>
    <scope>NUCLEOTIDE SEQUENCE [LARGE SCALE GENOMIC DNA]</scope>
    <source>
        <strain evidence="8">ATCC 6260 / CBS 566 / DSM 6381 / JCM 1539 / NBRC 10279 / NRRL Y-324</strain>
    </source>
</reference>
<dbReference type="GeneID" id="5125092"/>
<dbReference type="STRING" id="294746.A5DMM5"/>
<feature type="transmembrane region" description="Helical" evidence="6">
    <location>
        <begin position="24"/>
        <end position="44"/>
    </location>
</feature>
<evidence type="ECO:0000256" key="1">
    <source>
        <dbReference type="ARBA" id="ARBA00004141"/>
    </source>
</evidence>
<feature type="region of interest" description="Disordered" evidence="5">
    <location>
        <begin position="220"/>
        <end position="240"/>
    </location>
</feature>
<dbReference type="RefSeq" id="XP_001483797.2">
    <property type="nucleotide sequence ID" value="XM_001483747.1"/>
</dbReference>
<gene>
    <name evidence="7" type="ORF">PGUG_04526</name>
</gene>
<feature type="transmembrane region" description="Helical" evidence="6">
    <location>
        <begin position="357"/>
        <end position="376"/>
    </location>
</feature>
<feature type="transmembrane region" description="Helical" evidence="6">
    <location>
        <begin position="183"/>
        <end position="203"/>
    </location>
</feature>
<dbReference type="FunCoup" id="A5DMM5">
    <property type="interactions" value="83"/>
</dbReference>
<proteinExistence type="predicted"/>
<feature type="compositionally biased region" description="Basic and acidic residues" evidence="5">
    <location>
        <begin position="226"/>
        <end position="239"/>
    </location>
</feature>
<dbReference type="InterPro" id="IPR011701">
    <property type="entry name" value="MFS"/>
</dbReference>
<sequence length="462" mass="49769">MRCMRCAAQCGCKQRRTDKAKLKMIISLLASVLVALASGTPYLYGVYAPQLVKRVGLTASHSATISLASNIGSGLGGFPAGLIIDAKDPPMSILIGSICIMMGYFGVHEVYVHRWANMPFICVAMVLVGFGSIISYFATIKAAQANFPKHRGSAGAIPVSGYGLSATIFSVIAAHYFKNNTGGFLGFLALFCGSVTLLCSYFVQLKTPLPPSFDEESALLTGTDPTHSHDHHPPSEHLPEPANSPVLVLLTSKKFLCHYLIVSVLSGIGQMYIYSVGFVVSAQVTYAKSSASDVETVQALQVGLISIASFSGRLLSGIFSDILHKKFKLQRLWIVLTTTLALACGQLILVYSNNLSLLAVTSAVIGGSYGLIFGTYPAIMADEFGTDTFSTTWGLICTGPSITLYILNKYFGRIFDSNTDANTGVCYLGNNCYRPVFQLSFYLGVAIFFVAMGLMWAQRKWL</sequence>
<dbReference type="OMA" id="WGLICTG"/>
<evidence type="ECO:0000313" key="8">
    <source>
        <dbReference type="Proteomes" id="UP000001997"/>
    </source>
</evidence>
<dbReference type="EMBL" id="CH408159">
    <property type="protein sequence ID" value="EDK40428.2"/>
    <property type="molecule type" value="Genomic_DNA"/>
</dbReference>
<dbReference type="InterPro" id="IPR036259">
    <property type="entry name" value="MFS_trans_sf"/>
</dbReference>
<dbReference type="HOGENOM" id="CLU_012596_0_1_1"/>
<dbReference type="PANTHER" id="PTHR21576:SF166">
    <property type="entry name" value="ADR278WP"/>
    <property type="match status" value="1"/>
</dbReference>
<dbReference type="GO" id="GO:0000329">
    <property type="term" value="C:fungal-type vacuole membrane"/>
    <property type="evidence" value="ECO:0007669"/>
    <property type="project" value="TreeGrafter"/>
</dbReference>
<feature type="transmembrane region" description="Helical" evidence="6">
    <location>
        <begin position="64"/>
        <end position="84"/>
    </location>
</feature>
<feature type="transmembrane region" description="Helical" evidence="6">
    <location>
        <begin position="91"/>
        <end position="112"/>
    </location>
</feature>
<feature type="transmembrane region" description="Helical" evidence="6">
    <location>
        <begin position="118"/>
        <end position="138"/>
    </location>
</feature>
<evidence type="ECO:0000256" key="2">
    <source>
        <dbReference type="ARBA" id="ARBA00022692"/>
    </source>
</evidence>
<feature type="transmembrane region" description="Helical" evidence="6">
    <location>
        <begin position="332"/>
        <end position="351"/>
    </location>
</feature>
<feature type="transmembrane region" description="Helical" evidence="6">
    <location>
        <begin position="159"/>
        <end position="177"/>
    </location>
</feature>
<dbReference type="SUPFAM" id="SSF103473">
    <property type="entry name" value="MFS general substrate transporter"/>
    <property type="match status" value="1"/>
</dbReference>
<organism evidence="7 8">
    <name type="scientific">Meyerozyma guilliermondii (strain ATCC 6260 / CBS 566 / DSM 6381 / JCM 1539 / NBRC 10279 / NRRL Y-324)</name>
    <name type="common">Yeast</name>
    <name type="synonym">Candida guilliermondii</name>
    <dbReference type="NCBI Taxonomy" id="294746"/>
    <lineage>
        <taxon>Eukaryota</taxon>
        <taxon>Fungi</taxon>
        <taxon>Dikarya</taxon>
        <taxon>Ascomycota</taxon>
        <taxon>Saccharomycotina</taxon>
        <taxon>Pichiomycetes</taxon>
        <taxon>Debaryomycetaceae</taxon>
        <taxon>Meyerozyma</taxon>
    </lineage>
</organism>
<dbReference type="AlphaFoldDB" id="A5DMM5"/>
<keyword evidence="2 6" id="KW-0812">Transmembrane</keyword>
<feature type="transmembrane region" description="Helical" evidence="6">
    <location>
        <begin position="439"/>
        <end position="457"/>
    </location>
</feature>
<dbReference type="VEuPathDB" id="FungiDB:PGUG_04526"/>
<keyword evidence="8" id="KW-1185">Reference proteome</keyword>
<evidence type="ECO:0000256" key="4">
    <source>
        <dbReference type="ARBA" id="ARBA00023136"/>
    </source>
</evidence>
<evidence type="ECO:0000256" key="3">
    <source>
        <dbReference type="ARBA" id="ARBA00022989"/>
    </source>
</evidence>
<dbReference type="KEGG" id="pgu:PGUG_04526"/>
<evidence type="ECO:0000256" key="5">
    <source>
        <dbReference type="SAM" id="MobiDB-lite"/>
    </source>
</evidence>
<dbReference type="Pfam" id="PF07690">
    <property type="entry name" value="MFS_1"/>
    <property type="match status" value="1"/>
</dbReference>
<dbReference type="Proteomes" id="UP000001997">
    <property type="component" value="Unassembled WGS sequence"/>
</dbReference>
<protein>
    <submittedName>
        <fullName evidence="7">Uncharacterized protein</fullName>
    </submittedName>
</protein>
<evidence type="ECO:0000313" key="7">
    <source>
        <dbReference type="EMBL" id="EDK40428.2"/>
    </source>
</evidence>
<accession>A5DMM5</accession>
<feature type="transmembrane region" description="Helical" evidence="6">
    <location>
        <begin position="300"/>
        <end position="320"/>
    </location>
</feature>
<keyword evidence="4 6" id="KW-0472">Membrane</keyword>
<name>A5DMM5_PICGU</name>
<dbReference type="eggNOG" id="ENOG502QQN9">
    <property type="taxonomic scope" value="Eukaryota"/>
</dbReference>
<feature type="transmembrane region" description="Helical" evidence="6">
    <location>
        <begin position="388"/>
        <end position="407"/>
    </location>
</feature>
<feature type="transmembrane region" description="Helical" evidence="6">
    <location>
        <begin position="259"/>
        <end position="280"/>
    </location>
</feature>
<keyword evidence="3 6" id="KW-1133">Transmembrane helix</keyword>